<reference evidence="8" key="1">
    <citation type="submission" date="2024-07" db="EMBL/GenBank/DDBJ databases">
        <authorList>
            <person name="Yu S.T."/>
        </authorList>
    </citation>
    <scope>NUCLEOTIDE SEQUENCE</scope>
    <source>
        <strain evidence="8">R08</strain>
    </source>
</reference>
<feature type="binding site" description="axial binding residue" evidence="5">
    <location>
        <position position="372"/>
    </location>
    <ligand>
        <name>heme</name>
        <dbReference type="ChEBI" id="CHEBI:30413"/>
    </ligand>
    <ligandPart>
        <name>Fe</name>
        <dbReference type="ChEBI" id="CHEBI:18248"/>
    </ligandPart>
</feature>
<dbReference type="InterPro" id="IPR002403">
    <property type="entry name" value="Cyt_P450_E_grp-IV"/>
</dbReference>
<evidence type="ECO:0000256" key="3">
    <source>
        <dbReference type="ARBA" id="ARBA00022723"/>
    </source>
</evidence>
<keyword evidence="6" id="KW-0503">Monooxygenase</keyword>
<dbReference type="PROSITE" id="PS00086">
    <property type="entry name" value="CYTOCHROME_P450"/>
    <property type="match status" value="1"/>
</dbReference>
<sequence length="431" mass="47587">MARGEERRWPPGPRGHRLTGNTRAYEADRIGFLRRSHREYGDVFSYDEHTLFVIDPELAHEALIRTGDTFVTELAPFDMRRDTDRAAEHATSWMPERRSAWPGLNRTAAAMTDEPTVAILDAVITDGAGQDVDVLTTMRTLTARTIAEYCFGADHAGVAELLHETVRATQAFAEASREFPAWLPLPRHRRYFRTYRRLTATLTGLVRERRASPSGRSRDDLLGFLLAGEPAPSVDTVVSTLHSVLMGGHGVPAAALTSLVWELARRPGLVHDLRDEADGAQTGGTPLAEAVVRETLRLYPPAWLMTRTAATATTLGAWSLGPGDDVLLNPYLIHRDPRWWPRPDEFDPTRWLAGQAAPGSAYLPFGAGPRVCLGATLTMRQLALTTSWLARRCTVESPNAATVTLEFVDRLAPAGLRARFLPAESVRRNSG</sequence>
<keyword evidence="6" id="KW-0560">Oxidoreductase</keyword>
<dbReference type="PANTHER" id="PTHR24305">
    <property type="entry name" value="CYTOCHROME P450"/>
    <property type="match status" value="1"/>
</dbReference>
<dbReference type="GO" id="GO:0016705">
    <property type="term" value="F:oxidoreductase activity, acting on paired donors, with incorporation or reduction of molecular oxygen"/>
    <property type="evidence" value="ECO:0007669"/>
    <property type="project" value="InterPro"/>
</dbReference>
<organism evidence="8">
    <name type="scientific">Streptomyces sp. R08</name>
    <dbReference type="NCBI Taxonomy" id="3238624"/>
    <lineage>
        <taxon>Bacteria</taxon>
        <taxon>Bacillati</taxon>
        <taxon>Actinomycetota</taxon>
        <taxon>Actinomycetes</taxon>
        <taxon>Kitasatosporales</taxon>
        <taxon>Streptomycetaceae</taxon>
        <taxon>Streptomyces</taxon>
    </lineage>
</organism>
<dbReference type="GO" id="GO:0020037">
    <property type="term" value="F:heme binding"/>
    <property type="evidence" value="ECO:0007669"/>
    <property type="project" value="InterPro"/>
</dbReference>
<evidence type="ECO:0000256" key="4">
    <source>
        <dbReference type="ARBA" id="ARBA00023004"/>
    </source>
</evidence>
<evidence type="ECO:0000256" key="5">
    <source>
        <dbReference type="PIRSR" id="PIRSR602403-1"/>
    </source>
</evidence>
<dbReference type="RefSeq" id="WP_369192014.1">
    <property type="nucleotide sequence ID" value="NZ_CP163431.1"/>
</dbReference>
<evidence type="ECO:0000256" key="2">
    <source>
        <dbReference type="ARBA" id="ARBA00010617"/>
    </source>
</evidence>
<dbReference type="PRINTS" id="PR00465">
    <property type="entry name" value="EP450IV"/>
</dbReference>
<keyword evidence="5 6" id="KW-0349">Heme</keyword>
<accession>A0AB39MQ32</accession>
<keyword evidence="3 5" id="KW-0479">Metal-binding</keyword>
<name>A0AB39MQ32_9ACTN</name>
<dbReference type="AlphaFoldDB" id="A0AB39MQ32"/>
<feature type="region of interest" description="Disordered" evidence="7">
    <location>
        <begin position="1"/>
        <end position="20"/>
    </location>
</feature>
<evidence type="ECO:0000313" key="8">
    <source>
        <dbReference type="EMBL" id="XDQ07212.1"/>
    </source>
</evidence>
<evidence type="ECO:0000256" key="6">
    <source>
        <dbReference type="RuleBase" id="RU000461"/>
    </source>
</evidence>
<dbReference type="GO" id="GO:0005506">
    <property type="term" value="F:iron ion binding"/>
    <property type="evidence" value="ECO:0007669"/>
    <property type="project" value="InterPro"/>
</dbReference>
<dbReference type="PANTHER" id="PTHR24305:SF166">
    <property type="entry name" value="CYTOCHROME P450 12A4, MITOCHONDRIAL-RELATED"/>
    <property type="match status" value="1"/>
</dbReference>
<comment type="cofactor">
    <cofactor evidence="1 5">
        <name>heme</name>
        <dbReference type="ChEBI" id="CHEBI:30413"/>
    </cofactor>
</comment>
<proteinExistence type="inferred from homology"/>
<dbReference type="EMBL" id="CP163431">
    <property type="protein sequence ID" value="XDQ07212.1"/>
    <property type="molecule type" value="Genomic_DNA"/>
</dbReference>
<gene>
    <name evidence="8" type="ORF">AB5J58_46590</name>
</gene>
<comment type="similarity">
    <text evidence="2 6">Belongs to the cytochrome P450 family.</text>
</comment>
<dbReference type="InterPro" id="IPR017972">
    <property type="entry name" value="Cyt_P450_CS"/>
</dbReference>
<dbReference type="InterPro" id="IPR036396">
    <property type="entry name" value="Cyt_P450_sf"/>
</dbReference>
<dbReference type="Gene3D" id="1.10.630.10">
    <property type="entry name" value="Cytochrome P450"/>
    <property type="match status" value="1"/>
</dbReference>
<dbReference type="PRINTS" id="PR00385">
    <property type="entry name" value="P450"/>
</dbReference>
<evidence type="ECO:0000256" key="1">
    <source>
        <dbReference type="ARBA" id="ARBA00001971"/>
    </source>
</evidence>
<keyword evidence="4 5" id="KW-0408">Iron</keyword>
<dbReference type="Pfam" id="PF00067">
    <property type="entry name" value="p450"/>
    <property type="match status" value="1"/>
</dbReference>
<evidence type="ECO:0000256" key="7">
    <source>
        <dbReference type="SAM" id="MobiDB-lite"/>
    </source>
</evidence>
<protein>
    <submittedName>
        <fullName evidence="8">Cytochrome P450</fullName>
    </submittedName>
</protein>
<dbReference type="GO" id="GO:0004497">
    <property type="term" value="F:monooxygenase activity"/>
    <property type="evidence" value="ECO:0007669"/>
    <property type="project" value="UniProtKB-KW"/>
</dbReference>
<dbReference type="SUPFAM" id="SSF48264">
    <property type="entry name" value="Cytochrome P450"/>
    <property type="match status" value="1"/>
</dbReference>
<dbReference type="InterPro" id="IPR050121">
    <property type="entry name" value="Cytochrome_P450_monoxygenase"/>
</dbReference>
<dbReference type="InterPro" id="IPR001128">
    <property type="entry name" value="Cyt_P450"/>
</dbReference>